<reference evidence="8 9" key="1">
    <citation type="submission" date="2020-08" db="EMBL/GenBank/DDBJ databases">
        <title>Genomic Encyclopedia of Type Strains, Phase IV (KMG-IV): sequencing the most valuable type-strain genomes for metagenomic binning, comparative biology and taxonomic classification.</title>
        <authorList>
            <person name="Goeker M."/>
        </authorList>
    </citation>
    <scope>NUCLEOTIDE SEQUENCE [LARGE SCALE GENOMIC DNA]</scope>
    <source>
        <strain evidence="8 9">DSM 29007</strain>
    </source>
</reference>
<feature type="transmembrane region" description="Helical" evidence="7">
    <location>
        <begin position="6"/>
        <end position="32"/>
    </location>
</feature>
<protein>
    <recommendedName>
        <fullName evidence="7">Phosphatidylglycerol--prolipoprotein diacylglyceryl transferase</fullName>
        <ecNumber evidence="7">2.5.1.145</ecNumber>
    </recommendedName>
</protein>
<keyword evidence="5 7" id="KW-1133">Transmembrane helix</keyword>
<dbReference type="PANTHER" id="PTHR30589:SF0">
    <property type="entry name" value="PHOSPHATIDYLGLYCEROL--PROLIPOPROTEIN DIACYLGLYCERYL TRANSFERASE"/>
    <property type="match status" value="1"/>
</dbReference>
<comment type="pathway">
    <text evidence="7">Protein modification; lipoprotein biosynthesis (diacylglyceryl transfer).</text>
</comment>
<dbReference type="Pfam" id="PF01790">
    <property type="entry name" value="LGT"/>
    <property type="match status" value="1"/>
</dbReference>
<evidence type="ECO:0000256" key="3">
    <source>
        <dbReference type="ARBA" id="ARBA00022679"/>
    </source>
</evidence>
<evidence type="ECO:0000256" key="7">
    <source>
        <dbReference type="HAMAP-Rule" id="MF_01147"/>
    </source>
</evidence>
<feature type="transmembrane region" description="Helical" evidence="7">
    <location>
        <begin position="86"/>
        <end position="104"/>
    </location>
</feature>
<dbReference type="GO" id="GO:0042158">
    <property type="term" value="P:lipoprotein biosynthetic process"/>
    <property type="evidence" value="ECO:0007669"/>
    <property type="project" value="UniProtKB-UniRule"/>
</dbReference>
<accession>A0A841GS15</accession>
<feature type="transmembrane region" description="Helical" evidence="7">
    <location>
        <begin position="44"/>
        <end position="66"/>
    </location>
</feature>
<dbReference type="EMBL" id="JACHIA010000003">
    <property type="protein sequence ID" value="MBB6069990.1"/>
    <property type="molecule type" value="Genomic_DNA"/>
</dbReference>
<gene>
    <name evidence="7" type="primary">lgt</name>
    <name evidence="8" type="ORF">HNQ61_001607</name>
</gene>
<feature type="transmembrane region" description="Helical" evidence="7">
    <location>
        <begin position="116"/>
        <end position="136"/>
    </location>
</feature>
<comment type="function">
    <text evidence="7">Catalyzes the transfer of the diacylglyceryl group from phosphatidylglycerol to the sulfhydryl group of the N-terminal cysteine of a prolipoprotein, the first step in the formation of mature lipoproteins.</text>
</comment>
<dbReference type="PANTHER" id="PTHR30589">
    <property type="entry name" value="PROLIPOPROTEIN DIACYLGLYCERYL TRANSFERASE"/>
    <property type="match status" value="1"/>
</dbReference>
<evidence type="ECO:0000256" key="6">
    <source>
        <dbReference type="ARBA" id="ARBA00023136"/>
    </source>
</evidence>
<keyword evidence="8" id="KW-0449">Lipoprotein</keyword>
<comment type="subcellular location">
    <subcellularLocation>
        <location evidence="7">Cell membrane</location>
        <topology evidence="7">Multi-pass membrane protein</topology>
    </subcellularLocation>
</comment>
<name>A0A841GS15_9BACT</name>
<dbReference type="NCBIfam" id="TIGR00544">
    <property type="entry name" value="lgt"/>
    <property type="match status" value="1"/>
</dbReference>
<dbReference type="HAMAP" id="MF_01147">
    <property type="entry name" value="Lgt"/>
    <property type="match status" value="1"/>
</dbReference>
<dbReference type="GO" id="GO:0008961">
    <property type="term" value="F:phosphatidylglycerol-prolipoprotein diacylglyceryl transferase activity"/>
    <property type="evidence" value="ECO:0007669"/>
    <property type="project" value="UniProtKB-UniRule"/>
</dbReference>
<evidence type="ECO:0000256" key="5">
    <source>
        <dbReference type="ARBA" id="ARBA00022989"/>
    </source>
</evidence>
<dbReference type="RefSeq" id="WP_170039656.1">
    <property type="nucleotide sequence ID" value="NZ_JABDTL010000002.1"/>
</dbReference>
<dbReference type="GO" id="GO:0005886">
    <property type="term" value="C:plasma membrane"/>
    <property type="evidence" value="ECO:0007669"/>
    <property type="project" value="UniProtKB-SubCell"/>
</dbReference>
<comment type="similarity">
    <text evidence="1 7">Belongs to the Lgt family.</text>
</comment>
<keyword evidence="4 7" id="KW-0812">Transmembrane</keyword>
<sequence length="275" mass="29128">MYPILFTIGGFQVTSFGVMIALSFLGGAWIVARALKRAGYDPEHAWDLSGFAAIGGILGAKIYYLILNLPDTIADPSGMILSRSGLVWYGGFIGGALAVLFRIRQLKIPVWPYADAVAPGLALGYAIGRVGCFLVGDDYGSPTSVPWAVAFPHGAPPSTAGNLRAFGENIPASIPDTQVLAVHPTQLYETGITLIVLAIVLALRPRLADRPGLLFFAWLAMAGVERFIVEIFRAKDDRFFGGISVAQLISIGLIGTALAFAAALQRRAAAVPARA</sequence>
<evidence type="ECO:0000313" key="9">
    <source>
        <dbReference type="Proteomes" id="UP000582837"/>
    </source>
</evidence>
<dbReference type="UniPathway" id="UPA00664"/>
<dbReference type="InterPro" id="IPR001640">
    <property type="entry name" value="Lgt"/>
</dbReference>
<feature type="transmembrane region" description="Helical" evidence="7">
    <location>
        <begin position="215"/>
        <end position="233"/>
    </location>
</feature>
<organism evidence="8 9">
    <name type="scientific">Longimicrobium terrae</name>
    <dbReference type="NCBI Taxonomy" id="1639882"/>
    <lineage>
        <taxon>Bacteria</taxon>
        <taxon>Pseudomonadati</taxon>
        <taxon>Gemmatimonadota</taxon>
        <taxon>Longimicrobiia</taxon>
        <taxon>Longimicrobiales</taxon>
        <taxon>Longimicrobiaceae</taxon>
        <taxon>Longimicrobium</taxon>
    </lineage>
</organism>
<evidence type="ECO:0000256" key="1">
    <source>
        <dbReference type="ARBA" id="ARBA00007150"/>
    </source>
</evidence>
<comment type="caution">
    <text evidence="8">The sequence shown here is derived from an EMBL/GenBank/DDBJ whole genome shotgun (WGS) entry which is preliminary data.</text>
</comment>
<evidence type="ECO:0000313" key="8">
    <source>
        <dbReference type="EMBL" id="MBB6069990.1"/>
    </source>
</evidence>
<keyword evidence="9" id="KW-1185">Reference proteome</keyword>
<dbReference type="EC" id="2.5.1.145" evidence="7"/>
<evidence type="ECO:0000256" key="2">
    <source>
        <dbReference type="ARBA" id="ARBA00022475"/>
    </source>
</evidence>
<comment type="catalytic activity">
    <reaction evidence="7">
        <text>L-cysteinyl-[prolipoprotein] + a 1,2-diacyl-sn-glycero-3-phospho-(1'-sn-glycerol) = an S-1,2-diacyl-sn-glyceryl-L-cysteinyl-[prolipoprotein] + sn-glycerol 1-phosphate + H(+)</text>
        <dbReference type="Rhea" id="RHEA:56712"/>
        <dbReference type="Rhea" id="RHEA-COMP:14679"/>
        <dbReference type="Rhea" id="RHEA-COMP:14680"/>
        <dbReference type="ChEBI" id="CHEBI:15378"/>
        <dbReference type="ChEBI" id="CHEBI:29950"/>
        <dbReference type="ChEBI" id="CHEBI:57685"/>
        <dbReference type="ChEBI" id="CHEBI:64716"/>
        <dbReference type="ChEBI" id="CHEBI:140658"/>
        <dbReference type="EC" id="2.5.1.145"/>
    </reaction>
</comment>
<dbReference type="Proteomes" id="UP000582837">
    <property type="component" value="Unassembled WGS sequence"/>
</dbReference>
<evidence type="ECO:0000256" key="4">
    <source>
        <dbReference type="ARBA" id="ARBA00022692"/>
    </source>
</evidence>
<dbReference type="AlphaFoldDB" id="A0A841GS15"/>
<keyword evidence="2 7" id="KW-1003">Cell membrane</keyword>
<proteinExistence type="inferred from homology"/>
<keyword evidence="6 7" id="KW-0472">Membrane</keyword>
<feature type="transmembrane region" description="Helical" evidence="7">
    <location>
        <begin position="185"/>
        <end position="203"/>
    </location>
</feature>
<keyword evidence="3 7" id="KW-0808">Transferase</keyword>
<feature type="transmembrane region" description="Helical" evidence="7">
    <location>
        <begin position="239"/>
        <end position="264"/>
    </location>
</feature>
<feature type="binding site" evidence="7">
    <location>
        <position position="129"/>
    </location>
    <ligand>
        <name>a 1,2-diacyl-sn-glycero-3-phospho-(1'-sn-glycerol)</name>
        <dbReference type="ChEBI" id="CHEBI:64716"/>
    </ligand>
</feature>